<dbReference type="EMBL" id="WTPW01000715">
    <property type="protein sequence ID" value="KAF0485893.1"/>
    <property type="molecule type" value="Genomic_DNA"/>
</dbReference>
<evidence type="ECO:0000313" key="2">
    <source>
        <dbReference type="Proteomes" id="UP000439903"/>
    </source>
</evidence>
<organism evidence="1 2">
    <name type="scientific">Gigaspora margarita</name>
    <dbReference type="NCBI Taxonomy" id="4874"/>
    <lineage>
        <taxon>Eukaryota</taxon>
        <taxon>Fungi</taxon>
        <taxon>Fungi incertae sedis</taxon>
        <taxon>Mucoromycota</taxon>
        <taxon>Glomeromycotina</taxon>
        <taxon>Glomeromycetes</taxon>
        <taxon>Diversisporales</taxon>
        <taxon>Gigasporaceae</taxon>
        <taxon>Gigaspora</taxon>
    </lineage>
</organism>
<sequence>MQSTKQGDEKNNIDPGELSEPIKQNSRCIIFKTLYKSTIEAACKPVDNQNENQMSILCKLEWAEQGNLRELYDKHDIPWTRKIHYGAFENYPKFAKFDYQYTKRFKTWKLGFEKEVYGHNAINVSRSRTYIIRWMAPELAWCYQPELRIIIPVLGEKVEDSANKFPILLDISPLYKNKKLELDGLKSGESVLENDYPEIEEDIPEEVVPVVSLKRCVELDNPEAKFWAGYHLLYGHRGEKDPIQTRKRLKVAADENNHAESQCRYAASLTIDLEKRDL</sequence>
<gene>
    <name evidence="1" type="ORF">F8M41_022726</name>
</gene>
<accession>A0A8H4AEK9</accession>
<comment type="caution">
    <text evidence="1">The sequence shown here is derived from an EMBL/GenBank/DDBJ whole genome shotgun (WGS) entry which is preliminary data.</text>
</comment>
<dbReference type="AlphaFoldDB" id="A0A8H4AEK9"/>
<keyword evidence="2" id="KW-1185">Reference proteome</keyword>
<dbReference type="SUPFAM" id="SSF81901">
    <property type="entry name" value="HCP-like"/>
    <property type="match status" value="1"/>
</dbReference>
<dbReference type="Proteomes" id="UP000439903">
    <property type="component" value="Unassembled WGS sequence"/>
</dbReference>
<evidence type="ECO:0000313" key="1">
    <source>
        <dbReference type="EMBL" id="KAF0485893.1"/>
    </source>
</evidence>
<protein>
    <submittedName>
        <fullName evidence="1">Uncharacterized protein</fullName>
    </submittedName>
</protein>
<proteinExistence type="predicted"/>
<name>A0A8H4AEK9_GIGMA</name>
<reference evidence="1 2" key="1">
    <citation type="journal article" date="2019" name="Environ. Microbiol.">
        <title>At the nexus of three kingdoms: the genome of the mycorrhizal fungus Gigaspora margarita provides insights into plant, endobacterial and fungal interactions.</title>
        <authorList>
            <person name="Venice F."/>
            <person name="Ghignone S."/>
            <person name="Salvioli di Fossalunga A."/>
            <person name="Amselem J."/>
            <person name="Novero M."/>
            <person name="Xianan X."/>
            <person name="Sedzielewska Toro K."/>
            <person name="Morin E."/>
            <person name="Lipzen A."/>
            <person name="Grigoriev I.V."/>
            <person name="Henrissat B."/>
            <person name="Martin F.M."/>
            <person name="Bonfante P."/>
        </authorList>
    </citation>
    <scope>NUCLEOTIDE SEQUENCE [LARGE SCALE GENOMIC DNA]</scope>
    <source>
        <strain evidence="1 2">BEG34</strain>
    </source>
</reference>
<dbReference type="OrthoDB" id="2416873at2759"/>